<dbReference type="GO" id="GO:0005789">
    <property type="term" value="C:endoplasmic reticulum membrane"/>
    <property type="evidence" value="ECO:0000318"/>
    <property type="project" value="GO_Central"/>
</dbReference>
<keyword evidence="5 10" id="KW-0276">Fatty acid metabolism</keyword>
<sequence length="276" mass="31691">LFTNMNFERGLKTGLFQPLDFERSLDDYDIHWITHGSVVPPVALSICYVIMIVVGPKMMENRKGYNLRGFMTLWSLGLAVYSIMGSYRMLEAALYTTLDSGIRGVVCTGVVLDKFPVRFWTITFLLSKFLEYGDTALIILRKQKLIFLHWYHHLTVALFVWYSAHNNYGGSNLFITVNLTVHAFMYSYYTIKAAGYRLPRFVNIFITTLQITQMVIGCSTIGYLMYSGPKEDCKTSIAHVASGGLMYATYLYLFAQFFYKTYFAKRPQFSIISNTT</sequence>
<evidence type="ECO:0000313" key="12">
    <source>
        <dbReference type="Proteomes" id="UP000008144"/>
    </source>
</evidence>
<evidence type="ECO:0000256" key="4">
    <source>
        <dbReference type="ARBA" id="ARBA00022692"/>
    </source>
</evidence>
<accession>H2XMQ5</accession>
<dbReference type="GO" id="GO:0009922">
    <property type="term" value="F:fatty acid elongase activity"/>
    <property type="evidence" value="ECO:0000318"/>
    <property type="project" value="GO_Central"/>
</dbReference>
<dbReference type="GeneTree" id="ENSGT01050000244965"/>
<evidence type="ECO:0000256" key="2">
    <source>
        <dbReference type="ARBA" id="ARBA00022516"/>
    </source>
</evidence>
<keyword evidence="9 10" id="KW-0275">Fatty acid biosynthesis</keyword>
<keyword evidence="4 10" id="KW-0812">Transmembrane</keyword>
<evidence type="ECO:0000256" key="8">
    <source>
        <dbReference type="ARBA" id="ARBA00023136"/>
    </source>
</evidence>
<dbReference type="PANTHER" id="PTHR11157">
    <property type="entry name" value="FATTY ACID ACYL TRANSFERASE-RELATED"/>
    <property type="match status" value="1"/>
</dbReference>
<reference evidence="11" key="2">
    <citation type="submission" date="2025-08" db="UniProtKB">
        <authorList>
            <consortium name="Ensembl"/>
        </authorList>
    </citation>
    <scope>IDENTIFICATION</scope>
</reference>
<comment type="catalytic activity">
    <reaction evidence="10">
        <text>a very-long-chain acyl-CoA + malonyl-CoA + H(+) = a very-long-chain 3-oxoacyl-CoA + CO2 + CoA</text>
        <dbReference type="Rhea" id="RHEA:32727"/>
        <dbReference type="ChEBI" id="CHEBI:15378"/>
        <dbReference type="ChEBI" id="CHEBI:16526"/>
        <dbReference type="ChEBI" id="CHEBI:57287"/>
        <dbReference type="ChEBI" id="CHEBI:57384"/>
        <dbReference type="ChEBI" id="CHEBI:90725"/>
        <dbReference type="ChEBI" id="CHEBI:90736"/>
        <dbReference type="EC" id="2.3.1.199"/>
    </reaction>
</comment>
<keyword evidence="8 10" id="KW-0472">Membrane</keyword>
<reference evidence="12" key="1">
    <citation type="journal article" date="2002" name="Science">
        <title>The draft genome of Ciona intestinalis: insights into chordate and vertebrate origins.</title>
        <authorList>
            <person name="Dehal P."/>
            <person name="Satou Y."/>
            <person name="Campbell R.K."/>
            <person name="Chapman J."/>
            <person name="Degnan B."/>
            <person name="De Tomaso A."/>
            <person name="Davidson B."/>
            <person name="Di Gregorio A."/>
            <person name="Gelpke M."/>
            <person name="Goodstein D.M."/>
            <person name="Harafuji N."/>
            <person name="Hastings K.E."/>
            <person name="Ho I."/>
            <person name="Hotta K."/>
            <person name="Huang W."/>
            <person name="Kawashima T."/>
            <person name="Lemaire P."/>
            <person name="Martinez D."/>
            <person name="Meinertzhagen I.A."/>
            <person name="Necula S."/>
            <person name="Nonaka M."/>
            <person name="Putnam N."/>
            <person name="Rash S."/>
            <person name="Saiga H."/>
            <person name="Satake M."/>
            <person name="Terry A."/>
            <person name="Yamada L."/>
            <person name="Wang H.G."/>
            <person name="Awazu S."/>
            <person name="Azumi K."/>
            <person name="Boore J."/>
            <person name="Branno M."/>
            <person name="Chin-Bow S."/>
            <person name="DeSantis R."/>
            <person name="Doyle S."/>
            <person name="Francino P."/>
            <person name="Keys D.N."/>
            <person name="Haga S."/>
            <person name="Hayashi H."/>
            <person name="Hino K."/>
            <person name="Imai K.S."/>
            <person name="Inaba K."/>
            <person name="Kano S."/>
            <person name="Kobayashi K."/>
            <person name="Kobayashi M."/>
            <person name="Lee B.I."/>
            <person name="Makabe K.W."/>
            <person name="Manohar C."/>
            <person name="Matassi G."/>
            <person name="Medina M."/>
            <person name="Mochizuki Y."/>
            <person name="Mount S."/>
            <person name="Morishita T."/>
            <person name="Miura S."/>
            <person name="Nakayama A."/>
            <person name="Nishizaka S."/>
            <person name="Nomoto H."/>
            <person name="Ohta F."/>
            <person name="Oishi K."/>
            <person name="Rigoutsos I."/>
            <person name="Sano M."/>
            <person name="Sasaki A."/>
            <person name="Sasakura Y."/>
            <person name="Shoguchi E."/>
            <person name="Shin-i T."/>
            <person name="Spagnuolo A."/>
            <person name="Stainier D."/>
            <person name="Suzuki M.M."/>
            <person name="Tassy O."/>
            <person name="Takatori N."/>
            <person name="Tokuoka M."/>
            <person name="Yagi K."/>
            <person name="Yoshizaki F."/>
            <person name="Wada S."/>
            <person name="Zhang C."/>
            <person name="Hyatt P.D."/>
            <person name="Larimer F."/>
            <person name="Detter C."/>
            <person name="Doggett N."/>
            <person name="Glavina T."/>
            <person name="Hawkins T."/>
            <person name="Richardson P."/>
            <person name="Lucas S."/>
            <person name="Kohara Y."/>
            <person name="Levine M."/>
            <person name="Satoh N."/>
            <person name="Rokhsar D.S."/>
        </authorList>
    </citation>
    <scope>NUCLEOTIDE SEQUENCE [LARGE SCALE GENOMIC DNA]</scope>
</reference>
<protein>
    <recommendedName>
        <fullName evidence="10">Elongation of very long chain fatty acids protein</fullName>
        <ecNumber evidence="10">2.3.1.199</ecNumber>
    </recommendedName>
    <alternativeName>
        <fullName evidence="10">Very-long-chain 3-oxoacyl-CoA synthase</fullName>
    </alternativeName>
</protein>
<dbReference type="GO" id="GO:0034626">
    <property type="term" value="P:fatty acid elongation, polyunsaturated fatty acid"/>
    <property type="evidence" value="ECO:0000318"/>
    <property type="project" value="GO_Central"/>
</dbReference>
<feature type="transmembrane region" description="Helical" evidence="10">
    <location>
        <begin position="119"/>
        <end position="140"/>
    </location>
</feature>
<evidence type="ECO:0000256" key="7">
    <source>
        <dbReference type="ARBA" id="ARBA00023098"/>
    </source>
</evidence>
<dbReference type="Proteomes" id="UP000008144">
    <property type="component" value="Unassembled WGS sequence"/>
</dbReference>
<organism evidence="11 12">
    <name type="scientific">Ciona intestinalis</name>
    <name type="common">Transparent sea squirt</name>
    <name type="synonym">Ascidia intestinalis</name>
    <dbReference type="NCBI Taxonomy" id="7719"/>
    <lineage>
        <taxon>Eukaryota</taxon>
        <taxon>Metazoa</taxon>
        <taxon>Chordata</taxon>
        <taxon>Tunicata</taxon>
        <taxon>Ascidiacea</taxon>
        <taxon>Phlebobranchia</taxon>
        <taxon>Cionidae</taxon>
        <taxon>Ciona</taxon>
    </lineage>
</organism>
<evidence type="ECO:0000256" key="6">
    <source>
        <dbReference type="ARBA" id="ARBA00022989"/>
    </source>
</evidence>
<feature type="transmembrane region" description="Helical" evidence="10">
    <location>
        <begin position="32"/>
        <end position="53"/>
    </location>
</feature>
<dbReference type="PROSITE" id="PS01188">
    <property type="entry name" value="ELO"/>
    <property type="match status" value="1"/>
</dbReference>
<keyword evidence="12" id="KW-1185">Reference proteome</keyword>
<evidence type="ECO:0000313" key="11">
    <source>
        <dbReference type="Ensembl" id="ENSCINP00000030938.1"/>
    </source>
</evidence>
<dbReference type="InParanoid" id="H2XMQ5"/>
<dbReference type="OMA" id="HIRWAAN"/>
<dbReference type="Pfam" id="PF01151">
    <property type="entry name" value="ELO"/>
    <property type="match status" value="1"/>
</dbReference>
<keyword evidence="7 10" id="KW-0443">Lipid metabolism</keyword>
<dbReference type="GO" id="GO:0034625">
    <property type="term" value="P:fatty acid elongation, monounsaturated fatty acid"/>
    <property type="evidence" value="ECO:0000318"/>
    <property type="project" value="GO_Central"/>
</dbReference>
<evidence type="ECO:0000256" key="10">
    <source>
        <dbReference type="RuleBase" id="RU361115"/>
    </source>
</evidence>
<feature type="transmembrane region" description="Helical" evidence="10">
    <location>
        <begin position="65"/>
        <end position="84"/>
    </location>
</feature>
<dbReference type="Ensembl" id="ENSCINT00000032865.1">
    <property type="protein sequence ID" value="ENSCINP00000030938.1"/>
    <property type="gene ID" value="ENSCING00000021149.1"/>
</dbReference>
<feature type="transmembrane region" description="Helical" evidence="10">
    <location>
        <begin position="170"/>
        <end position="189"/>
    </location>
</feature>
<dbReference type="FunCoup" id="H2XMQ5">
    <property type="interactions" value="3"/>
</dbReference>
<evidence type="ECO:0000256" key="3">
    <source>
        <dbReference type="ARBA" id="ARBA00022679"/>
    </source>
</evidence>
<evidence type="ECO:0000256" key="1">
    <source>
        <dbReference type="ARBA" id="ARBA00004141"/>
    </source>
</evidence>
<dbReference type="InterPro" id="IPR002076">
    <property type="entry name" value="ELO_fam"/>
</dbReference>
<dbReference type="InterPro" id="IPR030457">
    <property type="entry name" value="ELO_CS"/>
</dbReference>
<feature type="transmembrane region" description="Helical" evidence="10">
    <location>
        <begin position="201"/>
        <end position="225"/>
    </location>
</feature>
<keyword evidence="3 10" id="KW-0808">Transferase</keyword>
<reference evidence="11" key="3">
    <citation type="submission" date="2025-09" db="UniProtKB">
        <authorList>
            <consortium name="Ensembl"/>
        </authorList>
    </citation>
    <scope>IDENTIFICATION</scope>
</reference>
<proteinExistence type="inferred from homology"/>
<feature type="transmembrane region" description="Helical" evidence="10">
    <location>
        <begin position="237"/>
        <end position="259"/>
    </location>
</feature>
<name>H2XMQ5_CIOIN</name>
<keyword evidence="2 10" id="KW-0444">Lipid biosynthesis</keyword>
<comment type="similarity">
    <text evidence="10">Belongs to the ELO family.</text>
</comment>
<dbReference type="GO" id="GO:0042761">
    <property type="term" value="P:very long-chain fatty acid biosynthetic process"/>
    <property type="evidence" value="ECO:0000318"/>
    <property type="project" value="GO_Central"/>
</dbReference>
<dbReference type="EC" id="2.3.1.199" evidence="10"/>
<evidence type="ECO:0000256" key="5">
    <source>
        <dbReference type="ARBA" id="ARBA00022832"/>
    </source>
</evidence>
<dbReference type="GO" id="GO:0030148">
    <property type="term" value="P:sphingolipid biosynthetic process"/>
    <property type="evidence" value="ECO:0000318"/>
    <property type="project" value="GO_Central"/>
</dbReference>
<keyword evidence="6 10" id="KW-1133">Transmembrane helix</keyword>
<dbReference type="PANTHER" id="PTHR11157:SF17">
    <property type="entry name" value="ELONGATION OF VERY LONG CHAIN FATTY ACIDS PROTEIN 6"/>
    <property type="match status" value="1"/>
</dbReference>
<evidence type="ECO:0000256" key="9">
    <source>
        <dbReference type="ARBA" id="ARBA00023160"/>
    </source>
</evidence>
<dbReference type="GO" id="GO:0019367">
    <property type="term" value="P:fatty acid elongation, saturated fatty acid"/>
    <property type="evidence" value="ECO:0000318"/>
    <property type="project" value="GO_Central"/>
</dbReference>
<comment type="subcellular location">
    <subcellularLocation>
        <location evidence="1">Membrane</location>
        <topology evidence="1">Multi-pass membrane protein</topology>
    </subcellularLocation>
</comment>
<dbReference type="AlphaFoldDB" id="H2XMQ5"/>
<feature type="transmembrane region" description="Helical" evidence="10">
    <location>
        <begin position="147"/>
        <end position="164"/>
    </location>
</feature>